<evidence type="ECO:0000256" key="1">
    <source>
        <dbReference type="ARBA" id="ARBA00022801"/>
    </source>
</evidence>
<feature type="binding site" evidence="2">
    <location>
        <position position="93"/>
    </location>
    <ligand>
        <name>Mn(2+)</name>
        <dbReference type="ChEBI" id="CHEBI:29035"/>
        <label>2</label>
    </ligand>
</feature>
<keyword evidence="2" id="KW-0464">Manganese</keyword>
<protein>
    <submittedName>
        <fullName evidence="4">Amidohydrolase</fullName>
    </submittedName>
</protein>
<dbReference type="Gene3D" id="3.40.630.10">
    <property type="entry name" value="Zn peptidases"/>
    <property type="match status" value="1"/>
</dbReference>
<proteinExistence type="predicted"/>
<feature type="binding site" evidence="2">
    <location>
        <position position="155"/>
    </location>
    <ligand>
        <name>Mn(2+)</name>
        <dbReference type="ChEBI" id="CHEBI:29035"/>
        <label>2</label>
    </ligand>
</feature>
<dbReference type="GO" id="GO:0016787">
    <property type="term" value="F:hydrolase activity"/>
    <property type="evidence" value="ECO:0007669"/>
    <property type="project" value="UniProtKB-KW"/>
</dbReference>
<dbReference type="CDD" id="cd03886">
    <property type="entry name" value="M20_Acy1"/>
    <property type="match status" value="1"/>
</dbReference>
<dbReference type="SUPFAM" id="SSF55031">
    <property type="entry name" value="Bacterial exopeptidase dimerisation domain"/>
    <property type="match status" value="1"/>
</dbReference>
<comment type="cofactor">
    <cofactor evidence="2">
        <name>Mn(2+)</name>
        <dbReference type="ChEBI" id="CHEBI:29035"/>
    </cofactor>
    <text evidence="2">The Mn(2+) ion enhances activity.</text>
</comment>
<evidence type="ECO:0000313" key="5">
    <source>
        <dbReference type="Proteomes" id="UP000824202"/>
    </source>
</evidence>
<dbReference type="InterPro" id="IPR036264">
    <property type="entry name" value="Bact_exopeptidase_dim_dom"/>
</dbReference>
<dbReference type="InterPro" id="IPR017439">
    <property type="entry name" value="Amidohydrolase"/>
</dbReference>
<reference evidence="4" key="2">
    <citation type="submission" date="2021-04" db="EMBL/GenBank/DDBJ databases">
        <authorList>
            <person name="Gilroy R."/>
        </authorList>
    </citation>
    <scope>NUCLEOTIDE SEQUENCE</scope>
    <source>
        <strain evidence="4">23274</strain>
    </source>
</reference>
<dbReference type="PANTHER" id="PTHR11014:SF63">
    <property type="entry name" value="METALLOPEPTIDASE, PUTATIVE (AFU_ORTHOLOGUE AFUA_6G09600)-RELATED"/>
    <property type="match status" value="1"/>
</dbReference>
<keyword evidence="2" id="KW-0479">Metal-binding</keyword>
<evidence type="ECO:0000259" key="3">
    <source>
        <dbReference type="Pfam" id="PF07687"/>
    </source>
</evidence>
<evidence type="ECO:0000313" key="4">
    <source>
        <dbReference type="EMBL" id="HIX02698.1"/>
    </source>
</evidence>
<dbReference type="Gene3D" id="3.30.70.360">
    <property type="match status" value="1"/>
</dbReference>
<dbReference type="NCBIfam" id="TIGR01891">
    <property type="entry name" value="amidohydrolases"/>
    <property type="match status" value="1"/>
</dbReference>
<reference evidence="4" key="1">
    <citation type="journal article" date="2021" name="PeerJ">
        <title>Extensive microbial diversity within the chicken gut microbiome revealed by metagenomics and culture.</title>
        <authorList>
            <person name="Gilroy R."/>
            <person name="Ravi A."/>
            <person name="Getino M."/>
            <person name="Pursley I."/>
            <person name="Horton D.L."/>
            <person name="Alikhan N.F."/>
            <person name="Baker D."/>
            <person name="Gharbi K."/>
            <person name="Hall N."/>
            <person name="Watson M."/>
            <person name="Adriaenssens E.M."/>
            <person name="Foster-Nyarko E."/>
            <person name="Jarju S."/>
            <person name="Secka A."/>
            <person name="Antonio M."/>
            <person name="Oren A."/>
            <person name="Chaudhuri R.R."/>
            <person name="La Ragione R."/>
            <person name="Hildebrand F."/>
            <person name="Pallen M.J."/>
        </authorList>
    </citation>
    <scope>NUCLEOTIDE SEQUENCE</scope>
    <source>
        <strain evidence="4">23274</strain>
    </source>
</reference>
<keyword evidence="1" id="KW-0378">Hydrolase</keyword>
<comment type="caution">
    <text evidence="4">The sequence shown here is derived from an EMBL/GenBank/DDBJ whole genome shotgun (WGS) entry which is preliminary data.</text>
</comment>
<dbReference type="GO" id="GO:0046872">
    <property type="term" value="F:metal ion binding"/>
    <property type="evidence" value="ECO:0007669"/>
    <property type="project" value="UniProtKB-KW"/>
</dbReference>
<dbReference type="Pfam" id="PF01546">
    <property type="entry name" value="Peptidase_M20"/>
    <property type="match status" value="1"/>
</dbReference>
<dbReference type="Proteomes" id="UP000824202">
    <property type="component" value="Unassembled WGS sequence"/>
</dbReference>
<feature type="binding site" evidence="2">
    <location>
        <position position="129"/>
    </location>
    <ligand>
        <name>Mn(2+)</name>
        <dbReference type="ChEBI" id="CHEBI:29035"/>
        <label>2</label>
    </ligand>
</feature>
<organism evidence="4 5">
    <name type="scientific">Candidatus Odoribacter faecigallinarum</name>
    <dbReference type="NCBI Taxonomy" id="2838706"/>
    <lineage>
        <taxon>Bacteria</taxon>
        <taxon>Pseudomonadati</taxon>
        <taxon>Bacteroidota</taxon>
        <taxon>Bacteroidia</taxon>
        <taxon>Bacteroidales</taxon>
        <taxon>Odoribacteraceae</taxon>
        <taxon>Odoribacter</taxon>
    </lineage>
</organism>
<dbReference type="PIRSF" id="PIRSF005962">
    <property type="entry name" value="Pept_M20D_amidohydro"/>
    <property type="match status" value="1"/>
</dbReference>
<feature type="domain" description="Peptidase M20 dimerisation" evidence="3">
    <location>
        <begin position="180"/>
        <end position="265"/>
    </location>
</feature>
<dbReference type="Pfam" id="PF07687">
    <property type="entry name" value="M20_dimer"/>
    <property type="match status" value="1"/>
</dbReference>
<dbReference type="SUPFAM" id="SSF53187">
    <property type="entry name" value="Zn-dependent exopeptidases"/>
    <property type="match status" value="1"/>
</dbReference>
<evidence type="ECO:0000256" key="2">
    <source>
        <dbReference type="PIRSR" id="PIRSR005962-1"/>
    </source>
</evidence>
<dbReference type="InterPro" id="IPR002933">
    <property type="entry name" value="Peptidase_M20"/>
</dbReference>
<dbReference type="EMBL" id="DXFT01000021">
    <property type="protein sequence ID" value="HIX02698.1"/>
    <property type="molecule type" value="Genomic_DNA"/>
</dbReference>
<dbReference type="AlphaFoldDB" id="A0A9D1UYC4"/>
<feature type="binding site" evidence="2">
    <location>
        <position position="95"/>
    </location>
    <ligand>
        <name>Mn(2+)</name>
        <dbReference type="ChEBI" id="CHEBI:29035"/>
        <label>2</label>
    </ligand>
</feature>
<dbReference type="InterPro" id="IPR011650">
    <property type="entry name" value="Peptidase_M20_dimer"/>
</dbReference>
<sequence>MDREKIYAQAVEWRRHFHRFPEVSTEEYGTQAYIAGILEQEGIAFRKYGTGIIAQLGKGKPCVALRADMDALRVKEETGLPFASEEEGKMHACGHDMHLAMLLGAVMRLKAEEGNWRGTVKVVFQPSEEKRPGGARLLLPHLLEEPVPRAIFGQHVYPGLPVGKIGIRAGAFFASSDNINFAVEGKGTHAAMPHLGSDPILAAVALIQYYQTIITKSRDPFEPAVLSITSIHGGTANNVIPDRVEVKGTVRTHNNALRHHIFDLINGQSPAICGLYGCRFVPDMPWNGLPPLVNDSGLVQLVREAAAGIAEVVEMPPLTLGEDFAIYLEHLPGAFWTLGVCPPEQEEMPPLHNPAMAPDERAIPIGVDLLFAACTKFLKEQLTMND</sequence>
<feature type="binding site" evidence="2">
    <location>
        <position position="352"/>
    </location>
    <ligand>
        <name>Mn(2+)</name>
        <dbReference type="ChEBI" id="CHEBI:29035"/>
        <label>2</label>
    </ligand>
</feature>
<name>A0A9D1UYC4_9BACT</name>
<accession>A0A9D1UYC4</accession>
<dbReference type="PANTHER" id="PTHR11014">
    <property type="entry name" value="PEPTIDASE M20 FAMILY MEMBER"/>
    <property type="match status" value="1"/>
</dbReference>
<gene>
    <name evidence="4" type="ORF">H9863_01085</name>
</gene>